<dbReference type="RefSeq" id="XP_002954065.1">
    <property type="nucleotide sequence ID" value="XM_002954019.1"/>
</dbReference>
<dbReference type="EMBL" id="GL378361">
    <property type="protein sequence ID" value="EFJ44782.1"/>
    <property type="molecule type" value="Genomic_DNA"/>
</dbReference>
<evidence type="ECO:0000256" key="5">
    <source>
        <dbReference type="SAM" id="SignalP"/>
    </source>
</evidence>
<protein>
    <submittedName>
        <fullName evidence="7">Acetylglucosaminyltransferase</fullName>
    </submittedName>
</protein>
<dbReference type="InterPro" id="IPR002049">
    <property type="entry name" value="LE_dom"/>
</dbReference>
<keyword evidence="8" id="KW-1185">Reference proteome</keyword>
<dbReference type="STRING" id="3068.D8U627"/>
<evidence type="ECO:0000256" key="3">
    <source>
        <dbReference type="ARBA" id="ARBA00023034"/>
    </source>
</evidence>
<evidence type="ECO:0000256" key="1">
    <source>
        <dbReference type="ARBA" id="ARBA00004323"/>
    </source>
</evidence>
<dbReference type="GO" id="GO:0016757">
    <property type="term" value="F:glycosyltransferase activity"/>
    <property type="evidence" value="ECO:0007669"/>
    <property type="project" value="InterPro"/>
</dbReference>
<name>D8U627_VOLCA</name>
<feature type="chain" id="PRO_5003124198" evidence="5">
    <location>
        <begin position="23"/>
        <end position="600"/>
    </location>
</feature>
<dbReference type="InterPro" id="IPR000742">
    <property type="entry name" value="EGF"/>
</dbReference>
<feature type="signal peptide" evidence="5">
    <location>
        <begin position="1"/>
        <end position="22"/>
    </location>
</feature>
<comment type="caution">
    <text evidence="4">Lacks conserved residue(s) required for the propagation of feature annotation.</text>
</comment>
<dbReference type="PANTHER" id="PTHR11062:SF376">
    <property type="entry name" value="EXOSTOSIN FAMILY PROTEIN"/>
    <property type="match status" value="1"/>
</dbReference>
<keyword evidence="7" id="KW-0808">Transferase</keyword>
<proteinExistence type="inferred from homology"/>
<keyword evidence="4" id="KW-1015">Disulfide bond</keyword>
<dbReference type="PROSITE" id="PS50026">
    <property type="entry name" value="EGF_3"/>
    <property type="match status" value="1"/>
</dbReference>
<keyword evidence="3" id="KW-0333">Golgi apparatus</keyword>
<keyword evidence="4" id="KW-0245">EGF-like domain</keyword>
<comment type="similarity">
    <text evidence="2">Belongs to the glycosyltransferase 47 family.</text>
</comment>
<feature type="disulfide bond" evidence="4">
    <location>
        <begin position="58"/>
        <end position="68"/>
    </location>
</feature>
<accession>D8U627</accession>
<dbReference type="OrthoDB" id="1924787at2759"/>
<dbReference type="Pfam" id="PF03016">
    <property type="entry name" value="Exostosin_GT47"/>
    <property type="match status" value="1"/>
</dbReference>
<evidence type="ECO:0000313" key="7">
    <source>
        <dbReference type="EMBL" id="EFJ44782.1"/>
    </source>
</evidence>
<dbReference type="InterPro" id="IPR009030">
    <property type="entry name" value="Growth_fac_rcpt_cys_sf"/>
</dbReference>
<evidence type="ECO:0000256" key="2">
    <source>
        <dbReference type="ARBA" id="ARBA00010271"/>
    </source>
</evidence>
<evidence type="ECO:0000313" key="8">
    <source>
        <dbReference type="Proteomes" id="UP000001058"/>
    </source>
</evidence>
<evidence type="ECO:0000259" key="6">
    <source>
        <dbReference type="PROSITE" id="PS50026"/>
    </source>
</evidence>
<dbReference type="GO" id="GO:0000139">
    <property type="term" value="C:Golgi membrane"/>
    <property type="evidence" value="ECO:0007669"/>
    <property type="project" value="UniProtKB-SubCell"/>
</dbReference>
<dbReference type="PANTHER" id="PTHR11062">
    <property type="entry name" value="EXOSTOSIN HEPARAN SULFATE GLYCOSYLTRANSFERASE -RELATED"/>
    <property type="match status" value="1"/>
</dbReference>
<dbReference type="Gene3D" id="2.10.25.10">
    <property type="entry name" value="Laminin"/>
    <property type="match status" value="1"/>
</dbReference>
<evidence type="ECO:0000256" key="4">
    <source>
        <dbReference type="PROSITE-ProRule" id="PRU00076"/>
    </source>
</evidence>
<dbReference type="AlphaFoldDB" id="D8U627"/>
<dbReference type="CDD" id="cd00055">
    <property type="entry name" value="EGF_Lam"/>
    <property type="match status" value="1"/>
</dbReference>
<dbReference type="GeneID" id="9626010"/>
<dbReference type="InParanoid" id="D8U627"/>
<dbReference type="eggNOG" id="KOG1021">
    <property type="taxonomic scope" value="Eukaryota"/>
</dbReference>
<keyword evidence="5" id="KW-0732">Signal</keyword>
<dbReference type="PROSITE" id="PS00022">
    <property type="entry name" value="EGF_1"/>
    <property type="match status" value="2"/>
</dbReference>
<dbReference type="PROSITE" id="PS01186">
    <property type="entry name" value="EGF_2"/>
    <property type="match status" value="1"/>
</dbReference>
<dbReference type="KEGG" id="vcn:VOLCADRAFT_94899"/>
<dbReference type="SUPFAM" id="SSF57184">
    <property type="entry name" value="Growth factor receptor domain"/>
    <property type="match status" value="1"/>
</dbReference>
<dbReference type="InterPro" id="IPR040911">
    <property type="entry name" value="Exostosin_GT47"/>
</dbReference>
<feature type="disulfide bond" evidence="4">
    <location>
        <begin position="77"/>
        <end position="86"/>
    </location>
</feature>
<organism evidence="8">
    <name type="scientific">Volvox carteri f. nagariensis</name>
    <dbReference type="NCBI Taxonomy" id="3068"/>
    <lineage>
        <taxon>Eukaryota</taxon>
        <taxon>Viridiplantae</taxon>
        <taxon>Chlorophyta</taxon>
        <taxon>core chlorophytes</taxon>
        <taxon>Chlorophyceae</taxon>
        <taxon>CS clade</taxon>
        <taxon>Chlamydomonadales</taxon>
        <taxon>Volvocaceae</taxon>
        <taxon>Volvox</taxon>
    </lineage>
</organism>
<feature type="domain" description="EGF-like" evidence="6">
    <location>
        <begin position="54"/>
        <end position="87"/>
    </location>
</feature>
<comment type="subcellular location">
    <subcellularLocation>
        <location evidence="1">Golgi apparatus membrane</location>
        <topology evidence="1">Single-pass type II membrane protein</topology>
    </subcellularLocation>
</comment>
<reference evidence="7 8" key="1">
    <citation type="journal article" date="2010" name="Science">
        <title>Genomic analysis of organismal complexity in the multicellular green alga Volvox carteri.</title>
        <authorList>
            <person name="Prochnik S.E."/>
            <person name="Umen J."/>
            <person name="Nedelcu A.M."/>
            <person name="Hallmann A."/>
            <person name="Miller S.M."/>
            <person name="Nishii I."/>
            <person name="Ferris P."/>
            <person name="Kuo A."/>
            <person name="Mitros T."/>
            <person name="Fritz-Laylin L.K."/>
            <person name="Hellsten U."/>
            <person name="Chapman J."/>
            <person name="Simakov O."/>
            <person name="Rensing S.A."/>
            <person name="Terry A."/>
            <person name="Pangilinan J."/>
            <person name="Kapitonov V."/>
            <person name="Jurka J."/>
            <person name="Salamov A."/>
            <person name="Shapiro H."/>
            <person name="Schmutz J."/>
            <person name="Grimwood J."/>
            <person name="Lindquist E."/>
            <person name="Lucas S."/>
            <person name="Grigoriev I.V."/>
            <person name="Schmitt R."/>
            <person name="Kirk D."/>
            <person name="Rokhsar D.S."/>
        </authorList>
    </citation>
    <scope>NUCLEOTIDE SEQUENCE [LARGE SCALE GENOMIC DNA]</scope>
    <source>
        <strain evidence="8">f. Nagariensis / Eve</strain>
    </source>
</reference>
<sequence length="600" mass="68082">MSWASIAIVTGLLFLAATPSEAFYRDDCYNSTRGEERELCLRRSLLRRQAVAAPSSSCPKGCTVHGVCHEDIGRCDCPRHFTGPACSTVVPSISKLCAKYSIKLRDFGKDSPCFNNCNQRGRCIAGICHCQPGYWGIDCAISWGPNGKMQLLDGNYVERKTGVKVYIYELPSNMTSWYPFMRMDRPVHLMFWQRLMSSGMRTLDGNKADYFYIPINTRTGSLAREELEWTLPYIKKTYPWWSKDNGNRHLIIHTGDMGINDFPLATRRELNESLSNITWLTHWGLHEYHPIAKWYPAHRPGKDIVIPVMIMTQGFHLSPMNPRMEAEIKAQGAPRLRNGTLFFAGRICGDRDLPDPKTGKCGPGHEDYSFGVRQAVYLQHRNVKGFRIVAWTSTYLEDISSHKFCLAPVGGGHGKRNILVAFMGCLPVLIGDHVLQPFEPEIDWSRFSISVPEADIPDLPRILANVPASEVASKQKRLRCAAQHMFYSSTLGAILGEDGRYDAFETLMEILRVRKEHPDVPPEKYQKVDQRFRKFINCDLDDEVNPVPLCTQGKEMQLVDRKSCKDCRRKDGTSNSFFNSAGGMLCCEDHDMTKCPRGWK</sequence>
<dbReference type="Proteomes" id="UP000001058">
    <property type="component" value="Unassembled WGS sequence"/>
</dbReference>
<dbReference type="InterPro" id="IPR004263">
    <property type="entry name" value="Exostosin"/>
</dbReference>
<gene>
    <name evidence="7" type="primary">elg22</name>
    <name evidence="7" type="ORF">VOLCADRAFT_94899</name>
</gene>